<accession>A0A9P4L7M9</accession>
<comment type="caution">
    <text evidence="2">The sequence shown here is derived from an EMBL/GenBank/DDBJ whole genome shotgun (WGS) entry which is preliminary data.</text>
</comment>
<dbReference type="Proteomes" id="UP000800039">
    <property type="component" value="Unassembled WGS sequence"/>
</dbReference>
<protein>
    <recommendedName>
        <fullName evidence="4">AA1-like domain-containing protein</fullName>
    </recommendedName>
</protein>
<feature type="chain" id="PRO_5040410172" description="AA1-like domain-containing protein" evidence="1">
    <location>
        <begin position="23"/>
        <end position="127"/>
    </location>
</feature>
<dbReference type="GeneID" id="63850431"/>
<proteinExistence type="predicted"/>
<keyword evidence="3" id="KW-1185">Reference proteome</keyword>
<reference evidence="2" key="1">
    <citation type="submission" date="2020-01" db="EMBL/GenBank/DDBJ databases">
        <authorList>
            <consortium name="DOE Joint Genome Institute"/>
            <person name="Haridas S."/>
            <person name="Albert R."/>
            <person name="Binder M."/>
            <person name="Bloem J."/>
            <person name="Labutti K."/>
            <person name="Salamov A."/>
            <person name="Andreopoulos B."/>
            <person name="Baker S.E."/>
            <person name="Barry K."/>
            <person name="Bills G."/>
            <person name="Bluhm B.H."/>
            <person name="Cannon C."/>
            <person name="Castanera R."/>
            <person name="Culley D.E."/>
            <person name="Daum C."/>
            <person name="Ezra D."/>
            <person name="Gonzalez J.B."/>
            <person name="Henrissat B."/>
            <person name="Kuo A."/>
            <person name="Liang C."/>
            <person name="Lipzen A."/>
            <person name="Lutzoni F."/>
            <person name="Magnuson J."/>
            <person name="Mondo S."/>
            <person name="Nolan M."/>
            <person name="Ohm R."/>
            <person name="Pangilinan J."/>
            <person name="Park H.-J."/>
            <person name="Ramirez L."/>
            <person name="Alfaro M."/>
            <person name="Sun H."/>
            <person name="Tritt A."/>
            <person name="Yoshinaga Y."/>
            <person name="Zwiers L.-H."/>
            <person name="Turgeon B.G."/>
            <person name="Goodwin S.B."/>
            <person name="Spatafora J.W."/>
            <person name="Crous P.W."/>
            <person name="Grigoriev I.V."/>
        </authorList>
    </citation>
    <scope>NUCLEOTIDE SEQUENCE</scope>
    <source>
        <strain evidence="2">CBS 394.84</strain>
    </source>
</reference>
<feature type="signal peptide" evidence="1">
    <location>
        <begin position="1"/>
        <end position="22"/>
    </location>
</feature>
<keyword evidence="1" id="KW-0732">Signal</keyword>
<evidence type="ECO:0000313" key="2">
    <source>
        <dbReference type="EMBL" id="KAF1844492.1"/>
    </source>
</evidence>
<evidence type="ECO:0000313" key="3">
    <source>
        <dbReference type="Proteomes" id="UP000800039"/>
    </source>
</evidence>
<dbReference type="RefSeq" id="XP_040787055.1">
    <property type="nucleotide sequence ID" value="XM_040933180.1"/>
</dbReference>
<dbReference type="EMBL" id="ML976616">
    <property type="protein sequence ID" value="KAF1844492.1"/>
    <property type="molecule type" value="Genomic_DNA"/>
</dbReference>
<evidence type="ECO:0008006" key="4">
    <source>
        <dbReference type="Google" id="ProtNLM"/>
    </source>
</evidence>
<dbReference type="OrthoDB" id="3761614at2759"/>
<name>A0A9P4L7M9_9PLEO</name>
<evidence type="ECO:0000256" key="1">
    <source>
        <dbReference type="SAM" id="SignalP"/>
    </source>
</evidence>
<sequence>MQLITLAAAAAAFFATAPTVGATPLDLEARQGAPRIRATFYNNGGCQEPWAEDTVFLQDVPVGVCQDVTVGPFQSTFFNESSLTRTLRFYALPCSADEESGNHFDIAPRDPKVPGCIAQAIRSYKVL</sequence>
<organism evidence="2 3">
    <name type="scientific">Cucurbitaria berberidis CBS 394.84</name>
    <dbReference type="NCBI Taxonomy" id="1168544"/>
    <lineage>
        <taxon>Eukaryota</taxon>
        <taxon>Fungi</taxon>
        <taxon>Dikarya</taxon>
        <taxon>Ascomycota</taxon>
        <taxon>Pezizomycotina</taxon>
        <taxon>Dothideomycetes</taxon>
        <taxon>Pleosporomycetidae</taxon>
        <taxon>Pleosporales</taxon>
        <taxon>Pleosporineae</taxon>
        <taxon>Cucurbitariaceae</taxon>
        <taxon>Cucurbitaria</taxon>
    </lineage>
</organism>
<dbReference type="AlphaFoldDB" id="A0A9P4L7M9"/>
<gene>
    <name evidence="2" type="ORF">K460DRAFT_365456</name>
</gene>